<dbReference type="GO" id="GO:0015562">
    <property type="term" value="F:efflux transmembrane transporter activity"/>
    <property type="evidence" value="ECO:0007669"/>
    <property type="project" value="TreeGrafter"/>
</dbReference>
<evidence type="ECO:0000313" key="4">
    <source>
        <dbReference type="Proteomes" id="UP000644115"/>
    </source>
</evidence>
<accession>A0A923SLS6</accession>
<dbReference type="Gene3D" id="2.40.50.100">
    <property type="match status" value="1"/>
</dbReference>
<sequence>MRVFHFLKEKVNLKELWNRVCSLEPNKKVKIVVIFLAVMVGLTIISRVTYQMILPKVVMGQADSGTIRHTIHTQAEVKSLSESPVFTTEGLLVDKVVVSTGQAVRKGDVLYTIEKHTLDQMIAEEQGEVNAVSKQIQQLKAESDGNSVSAEVYSLQQERWKKEQLLQEHKKIKRAGYRICAPRDGVVTAIETKAGQKTQGTADVMLADSGQNLTAVVTLSSDEESSYVSQDTIASVSSLDGKSADNLVIASIDNREAEGTIVLNIPLPQSEFSLGQLLSVELNSASQKYDCCIPRSALNMEGSSYFVFTVTAEETILGREYTAKKMEVTLLDKNRESVAVEGISSGQMIIVQSDKILSDGNKVRKMR</sequence>
<keyword evidence="2" id="KW-1133">Transmembrane helix</keyword>
<evidence type="ECO:0000256" key="1">
    <source>
        <dbReference type="SAM" id="Coils"/>
    </source>
</evidence>
<gene>
    <name evidence="3" type="ORF">H8876_06140</name>
</gene>
<dbReference type="Proteomes" id="UP000644115">
    <property type="component" value="Unassembled WGS sequence"/>
</dbReference>
<feature type="coiled-coil region" evidence="1">
    <location>
        <begin position="122"/>
        <end position="175"/>
    </location>
</feature>
<comment type="caution">
    <text evidence="3">The sequence shown here is derived from an EMBL/GenBank/DDBJ whole genome shotgun (WGS) entry which is preliminary data.</text>
</comment>
<dbReference type="RefSeq" id="WP_249286996.1">
    <property type="nucleotide sequence ID" value="NZ_JACRWC010000075.1"/>
</dbReference>
<keyword evidence="2" id="KW-0812">Transmembrane</keyword>
<dbReference type="Gene3D" id="2.40.420.20">
    <property type="match status" value="1"/>
</dbReference>
<evidence type="ECO:0000313" key="3">
    <source>
        <dbReference type="EMBL" id="MBC5999574.1"/>
    </source>
</evidence>
<name>A0A923SLS6_9FIRM</name>
<dbReference type="SUPFAM" id="SSF111369">
    <property type="entry name" value="HlyD-like secretion proteins"/>
    <property type="match status" value="1"/>
</dbReference>
<protein>
    <submittedName>
        <fullName evidence="3">Uncharacterized protein</fullName>
    </submittedName>
</protein>
<keyword evidence="4" id="KW-1185">Reference proteome</keyword>
<dbReference type="EMBL" id="JACRWC010000075">
    <property type="protein sequence ID" value="MBC5999574.1"/>
    <property type="molecule type" value="Genomic_DNA"/>
</dbReference>
<proteinExistence type="predicted"/>
<dbReference type="AlphaFoldDB" id="A0A923SLS6"/>
<dbReference type="GO" id="GO:1990281">
    <property type="term" value="C:efflux pump complex"/>
    <property type="evidence" value="ECO:0007669"/>
    <property type="project" value="TreeGrafter"/>
</dbReference>
<feature type="transmembrane region" description="Helical" evidence="2">
    <location>
        <begin position="31"/>
        <end position="50"/>
    </location>
</feature>
<evidence type="ECO:0000256" key="2">
    <source>
        <dbReference type="SAM" id="Phobius"/>
    </source>
</evidence>
<organism evidence="3 4">
    <name type="scientific">Lentihominibacter faecis</name>
    <dbReference type="NCBI Taxonomy" id="2764712"/>
    <lineage>
        <taxon>Bacteria</taxon>
        <taxon>Bacillati</taxon>
        <taxon>Bacillota</taxon>
        <taxon>Clostridia</taxon>
        <taxon>Peptostreptococcales</taxon>
        <taxon>Anaerovoracaceae</taxon>
        <taxon>Lentihominibacter</taxon>
    </lineage>
</organism>
<keyword evidence="1" id="KW-0175">Coiled coil</keyword>
<keyword evidence="2" id="KW-0472">Membrane</keyword>
<dbReference type="PANTHER" id="PTHR30469:SF15">
    <property type="entry name" value="HLYD FAMILY OF SECRETION PROTEINS"/>
    <property type="match status" value="1"/>
</dbReference>
<reference evidence="3" key="1">
    <citation type="submission" date="2020-08" db="EMBL/GenBank/DDBJ databases">
        <authorList>
            <person name="Liu C."/>
            <person name="Sun Q."/>
        </authorList>
    </citation>
    <scope>NUCLEOTIDE SEQUENCE</scope>
    <source>
        <strain evidence="3">BX16</strain>
    </source>
</reference>
<dbReference type="PANTHER" id="PTHR30469">
    <property type="entry name" value="MULTIDRUG RESISTANCE PROTEIN MDTA"/>
    <property type="match status" value="1"/>
</dbReference>